<dbReference type="GO" id="GO:0051996">
    <property type="term" value="F:squalene synthase [NAD(P)H] activity"/>
    <property type="evidence" value="ECO:0007669"/>
    <property type="project" value="InterPro"/>
</dbReference>
<dbReference type="Gene3D" id="1.10.600.10">
    <property type="entry name" value="Farnesyl Diphosphate Synthase"/>
    <property type="match status" value="1"/>
</dbReference>
<dbReference type="InterPro" id="IPR002060">
    <property type="entry name" value="Squ/phyt_synthse"/>
</dbReference>
<dbReference type="GO" id="GO:0004311">
    <property type="term" value="F:geranylgeranyl diphosphate synthase activity"/>
    <property type="evidence" value="ECO:0007669"/>
    <property type="project" value="InterPro"/>
</dbReference>
<organism evidence="2 3">
    <name type="scientific">Pararhodospirillum photometricum DSM 122</name>
    <dbReference type="NCBI Taxonomy" id="1150469"/>
    <lineage>
        <taxon>Bacteria</taxon>
        <taxon>Pseudomonadati</taxon>
        <taxon>Pseudomonadota</taxon>
        <taxon>Alphaproteobacteria</taxon>
        <taxon>Rhodospirillales</taxon>
        <taxon>Rhodospirillaceae</taxon>
        <taxon>Pararhodospirillum</taxon>
    </lineage>
</organism>
<accession>H6SNY8</accession>
<dbReference type="InterPro" id="IPR008949">
    <property type="entry name" value="Isoprenoid_synthase_dom_sf"/>
</dbReference>
<dbReference type="eggNOG" id="COG1562">
    <property type="taxonomic scope" value="Bacteria"/>
</dbReference>
<dbReference type="SFLD" id="SFLDS00005">
    <property type="entry name" value="Isoprenoid_Synthase_Type_I"/>
    <property type="match status" value="1"/>
</dbReference>
<dbReference type="STRING" id="1150469.RSPPHO_00434"/>
<dbReference type="CDD" id="cd00683">
    <property type="entry name" value="Trans_IPPS_HH"/>
    <property type="match status" value="1"/>
</dbReference>
<dbReference type="SFLD" id="SFLDG01212">
    <property type="entry name" value="Phytoene_synthase_like"/>
    <property type="match status" value="1"/>
</dbReference>
<dbReference type="SFLD" id="SFLDG01018">
    <property type="entry name" value="Squalene/Phytoene_Synthase_Lik"/>
    <property type="match status" value="1"/>
</dbReference>
<keyword evidence="3" id="KW-1185">Reference proteome</keyword>
<dbReference type="PANTHER" id="PTHR31480">
    <property type="entry name" value="BIFUNCTIONAL LYCOPENE CYCLASE/PHYTOENE SYNTHASE"/>
    <property type="match status" value="1"/>
</dbReference>
<evidence type="ECO:0000313" key="2">
    <source>
        <dbReference type="EMBL" id="CCG07060.1"/>
    </source>
</evidence>
<dbReference type="InterPro" id="IPR017827">
    <property type="entry name" value="HSQ_synthase_HpnC"/>
</dbReference>
<dbReference type="SUPFAM" id="SSF48576">
    <property type="entry name" value="Terpenoid synthases"/>
    <property type="match status" value="1"/>
</dbReference>
<sequence>MPECKHAAESSRRRAPRFGRTPKEGRGRGGPASPVFHGAPKGGWVALGRGLWYRRGIPFPLSRLASMHSSTPPPSSTSAVEAPSGKSAATENFPVGSVLLSARVRPHVACFYAFARAIDDIADAPGLSGPDKVARLKGFEAALTGQGPDDPAYAKALALRASLAATTVPARHGVDLIAAFCRDAVKNRTDSWADLMDYCALSAAPVGRYLIDLHGGARSGTTTASDALCAALQVINHLQDCADDYRDLDRVYLPADWMAAEGARVEDLAAPACSPALRRVIDRCLAATRELMVTAQALPVDIKDRRLALEAGVIVEIAVALLDRLEREDPLARRVKLSKSALALVTLRGLGRGGKALLAGGLASWGHAKGTGR</sequence>
<dbReference type="InterPro" id="IPR033904">
    <property type="entry name" value="Trans_IPPS_HH"/>
</dbReference>
<dbReference type="HOGENOM" id="CLU_037269_0_1_5"/>
<feature type="region of interest" description="Disordered" evidence="1">
    <location>
        <begin position="1"/>
        <end position="39"/>
    </location>
</feature>
<evidence type="ECO:0000313" key="3">
    <source>
        <dbReference type="Proteomes" id="UP000033220"/>
    </source>
</evidence>
<dbReference type="AlphaFoldDB" id="H6SNY8"/>
<feature type="region of interest" description="Disordered" evidence="1">
    <location>
        <begin position="66"/>
        <end position="87"/>
    </location>
</feature>
<reference evidence="2 3" key="1">
    <citation type="submission" date="2012-02" db="EMBL/GenBank/DDBJ databases">
        <title>Shotgun genome sequence of Phaeospirillum photometricum DSM 122.</title>
        <authorList>
            <person name="Duquesne K."/>
            <person name="Sturgis J."/>
        </authorList>
    </citation>
    <scope>NUCLEOTIDE SEQUENCE [LARGE SCALE GENOMIC DNA]</scope>
    <source>
        <strain evidence="3">DSM122</strain>
    </source>
</reference>
<dbReference type="EMBL" id="HE663493">
    <property type="protein sequence ID" value="CCG07060.1"/>
    <property type="molecule type" value="Genomic_DNA"/>
</dbReference>
<dbReference type="KEGG" id="rpm:RSPPHO_00434"/>
<dbReference type="NCBIfam" id="TIGR03464">
    <property type="entry name" value="HpnC"/>
    <property type="match status" value="1"/>
</dbReference>
<protein>
    <recommendedName>
        <fullName evidence="4">Squalene/phytoene synthase</fullName>
    </recommendedName>
</protein>
<dbReference type="Proteomes" id="UP000033220">
    <property type="component" value="Chromosome DSM 122"/>
</dbReference>
<name>H6SNY8_PARPM</name>
<dbReference type="Pfam" id="PF00494">
    <property type="entry name" value="SQS_PSY"/>
    <property type="match status" value="1"/>
</dbReference>
<evidence type="ECO:0000256" key="1">
    <source>
        <dbReference type="SAM" id="MobiDB-lite"/>
    </source>
</evidence>
<dbReference type="InterPro" id="IPR044843">
    <property type="entry name" value="Trans_IPPS_bact-type"/>
</dbReference>
<feature type="compositionally biased region" description="Basic and acidic residues" evidence="1">
    <location>
        <begin position="1"/>
        <end position="12"/>
    </location>
</feature>
<proteinExistence type="predicted"/>
<gene>
    <name evidence="2" type="ORF">RSPPHO_00434</name>
</gene>
<dbReference type="GO" id="GO:0016114">
    <property type="term" value="P:terpenoid biosynthetic process"/>
    <property type="evidence" value="ECO:0007669"/>
    <property type="project" value="UniProtKB-ARBA"/>
</dbReference>
<evidence type="ECO:0008006" key="4">
    <source>
        <dbReference type="Google" id="ProtNLM"/>
    </source>
</evidence>
<dbReference type="PATRIC" id="fig|1150469.3.peg.509"/>